<dbReference type="PANTHER" id="PTHR30069:SF29">
    <property type="entry name" value="HEMOGLOBIN AND HEMOGLOBIN-HAPTOGLOBIN-BINDING PROTEIN 1-RELATED"/>
    <property type="match status" value="1"/>
</dbReference>
<keyword evidence="3 8" id="KW-1134">Transmembrane beta strand</keyword>
<dbReference type="GO" id="GO:0015344">
    <property type="term" value="F:siderophore uptake transmembrane transporter activity"/>
    <property type="evidence" value="ECO:0007669"/>
    <property type="project" value="TreeGrafter"/>
</dbReference>
<feature type="domain" description="TonB-dependent receptor plug" evidence="10">
    <location>
        <begin position="64"/>
        <end position="171"/>
    </location>
</feature>
<evidence type="ECO:0000313" key="12">
    <source>
        <dbReference type="Proteomes" id="UP000231637"/>
    </source>
</evidence>
<dbReference type="InterPro" id="IPR039426">
    <property type="entry name" value="TonB-dep_rcpt-like"/>
</dbReference>
<dbReference type="Pfam" id="PF07715">
    <property type="entry name" value="Plug"/>
    <property type="match status" value="1"/>
</dbReference>
<comment type="subcellular location">
    <subcellularLocation>
        <location evidence="1 8">Cell outer membrane</location>
        <topology evidence="1 8">Multi-pass membrane protein</topology>
    </subcellularLocation>
</comment>
<dbReference type="PANTHER" id="PTHR30069">
    <property type="entry name" value="TONB-DEPENDENT OUTER MEMBRANE RECEPTOR"/>
    <property type="match status" value="1"/>
</dbReference>
<dbReference type="AlphaFoldDB" id="A0A2K8L4T7"/>
<evidence type="ECO:0000256" key="6">
    <source>
        <dbReference type="ARBA" id="ARBA00023136"/>
    </source>
</evidence>
<keyword evidence="7 8" id="KW-0998">Cell outer membrane</keyword>
<gene>
    <name evidence="11" type="ORF">Ga0123462_0374</name>
</gene>
<evidence type="ECO:0000259" key="10">
    <source>
        <dbReference type="Pfam" id="PF07715"/>
    </source>
</evidence>
<evidence type="ECO:0000256" key="1">
    <source>
        <dbReference type="ARBA" id="ARBA00004571"/>
    </source>
</evidence>
<proteinExistence type="inferred from homology"/>
<organism evidence="11 12">
    <name type="scientific">Mariprofundus ferrinatatus</name>
    <dbReference type="NCBI Taxonomy" id="1921087"/>
    <lineage>
        <taxon>Bacteria</taxon>
        <taxon>Pseudomonadati</taxon>
        <taxon>Pseudomonadota</taxon>
        <taxon>Candidatius Mariprofundia</taxon>
        <taxon>Mariprofundales</taxon>
        <taxon>Mariprofundaceae</taxon>
        <taxon>Mariprofundus</taxon>
    </lineage>
</organism>
<reference evidence="11 12" key="1">
    <citation type="submission" date="2016-12" db="EMBL/GenBank/DDBJ databases">
        <title>Isolation and genomic insights into novel planktonic Zetaproteobacteria from stratified waters of the Chesapeake Bay.</title>
        <authorList>
            <person name="McAllister S.M."/>
            <person name="Kato S."/>
            <person name="Chan C.S."/>
            <person name="Chiu B.K."/>
            <person name="Field E.K."/>
        </authorList>
    </citation>
    <scope>NUCLEOTIDE SEQUENCE [LARGE SCALE GENOMIC DNA]</scope>
    <source>
        <strain evidence="11 12">CP-8</strain>
    </source>
</reference>
<evidence type="ECO:0000256" key="7">
    <source>
        <dbReference type="ARBA" id="ARBA00023237"/>
    </source>
</evidence>
<dbReference type="PROSITE" id="PS52016">
    <property type="entry name" value="TONB_DEPENDENT_REC_3"/>
    <property type="match status" value="1"/>
</dbReference>
<dbReference type="Gene3D" id="2.40.170.20">
    <property type="entry name" value="TonB-dependent receptor, beta-barrel domain"/>
    <property type="match status" value="1"/>
</dbReference>
<keyword evidence="4 8" id="KW-0812">Transmembrane</keyword>
<evidence type="ECO:0000313" key="11">
    <source>
        <dbReference type="EMBL" id="ATX81249.1"/>
    </source>
</evidence>
<evidence type="ECO:0000256" key="4">
    <source>
        <dbReference type="ARBA" id="ARBA00022692"/>
    </source>
</evidence>
<keyword evidence="12" id="KW-1185">Reference proteome</keyword>
<evidence type="ECO:0000256" key="3">
    <source>
        <dbReference type="ARBA" id="ARBA00022452"/>
    </source>
</evidence>
<dbReference type="GO" id="GO:0044718">
    <property type="term" value="P:siderophore transmembrane transport"/>
    <property type="evidence" value="ECO:0007669"/>
    <property type="project" value="TreeGrafter"/>
</dbReference>
<protein>
    <submittedName>
        <fullName evidence="11">Iron complex outermembrane recepter protein</fullName>
    </submittedName>
</protein>
<evidence type="ECO:0000256" key="8">
    <source>
        <dbReference type="PROSITE-ProRule" id="PRU01360"/>
    </source>
</evidence>
<evidence type="ECO:0000256" key="5">
    <source>
        <dbReference type="ARBA" id="ARBA00022729"/>
    </source>
</evidence>
<feature type="signal peptide" evidence="9">
    <location>
        <begin position="1"/>
        <end position="30"/>
    </location>
</feature>
<comment type="similarity">
    <text evidence="8">Belongs to the TonB-dependent receptor family.</text>
</comment>
<dbReference type="GO" id="GO:0009279">
    <property type="term" value="C:cell outer membrane"/>
    <property type="evidence" value="ECO:0007669"/>
    <property type="project" value="UniProtKB-SubCell"/>
</dbReference>
<keyword evidence="2 8" id="KW-0813">Transport</keyword>
<dbReference type="Gene3D" id="2.170.130.10">
    <property type="entry name" value="TonB-dependent receptor, plug domain"/>
    <property type="match status" value="1"/>
</dbReference>
<dbReference type="EMBL" id="CP018800">
    <property type="protein sequence ID" value="ATX81249.1"/>
    <property type="molecule type" value="Genomic_DNA"/>
</dbReference>
<evidence type="ECO:0000256" key="9">
    <source>
        <dbReference type="SAM" id="SignalP"/>
    </source>
</evidence>
<accession>A0A2K8L4T7</accession>
<dbReference type="InterPro" id="IPR012910">
    <property type="entry name" value="Plug_dom"/>
</dbReference>
<dbReference type="SUPFAM" id="SSF56935">
    <property type="entry name" value="Porins"/>
    <property type="match status" value="1"/>
</dbReference>
<dbReference type="InterPro" id="IPR036942">
    <property type="entry name" value="Beta-barrel_TonB_sf"/>
</dbReference>
<feature type="chain" id="PRO_5014927215" evidence="9">
    <location>
        <begin position="31"/>
        <end position="687"/>
    </location>
</feature>
<dbReference type="InterPro" id="IPR037066">
    <property type="entry name" value="Plug_dom_sf"/>
</dbReference>
<keyword evidence="6 8" id="KW-0472">Membrane</keyword>
<keyword evidence="5 9" id="KW-0732">Signal</keyword>
<name>A0A2K8L4T7_9PROT</name>
<evidence type="ECO:0000256" key="2">
    <source>
        <dbReference type="ARBA" id="ARBA00022448"/>
    </source>
</evidence>
<dbReference type="Proteomes" id="UP000231637">
    <property type="component" value="Chromosome"/>
</dbReference>
<sequence length="687" mass="77215">MERIGLLLRYPAGVLFSLLLSVSVSSWATAAEKYSTDDLLAMNIEDLVNVNVTTLSKREERYMATAGAVFVITSDDIRRSGVRSIPDALRLAPGMQVTQTNANQFQIGIRGQTDFWTDLLLVMVDGRPIYNTTFSGVWWVAQNYPLEEIDRIEVVRGPGGAIWGSNAVNGVINIITKHAGKSQGLRVTAGAGTEEKGFGNIRYGASSGGLDYRLYAMRETRDGGLANVDSFGYPAGSDMPDFRRMKQQGFRLDWQASAATRVSLHGDAYQIHSGQFGYWMPNPTPLNFVEFSRSHNGYSGKNIVFRLENELMPGIDFKGQLFYDQYKVHTRIIREKKETVDADLQFDFSDVANQNISLGANLRGTRSRFDSTPQFQMPSRTTGLTSFFINDELSMFDGLFRIIGGVKVEKNSFTKWESQPSIRAIASDDDWAIWVAASKSARTPNEMENGLRWNRKASGCWTSPVTRVACLVRQTGDGNVRTEHVKTYEIGGRVRPTEKSLIEVSAFKIIYKGVPDTWQDRSLANPLIPQAIVPEYLRNVLNGKADGFEANFRLEASDSLTLKGSLTFLNQDYVDYPIADGETVWTVRSNLEQDPKVRFHVGSSWSPVRSLELDANLYFYGPFRDNNVTGHHRLDLRAAYKPSDELEISVVGQDMLKLKHVENESNSMQYATQQQQRWYVQATYSYD</sequence>
<dbReference type="KEGG" id="mfn:Ga0123462_0374"/>